<feature type="transmembrane region" description="Helical" evidence="6">
    <location>
        <begin position="340"/>
        <end position="364"/>
    </location>
</feature>
<gene>
    <name evidence="9" type="ORF">CAPTEDRAFT_192473</name>
</gene>
<feature type="signal peptide" evidence="7">
    <location>
        <begin position="1"/>
        <end position="17"/>
    </location>
</feature>
<keyword evidence="7" id="KW-0732">Signal</keyword>
<feature type="transmembrane region" description="Helical" evidence="6">
    <location>
        <begin position="376"/>
        <end position="397"/>
    </location>
</feature>
<dbReference type="GO" id="GO:0007166">
    <property type="term" value="P:cell surface receptor signaling pathway"/>
    <property type="evidence" value="ECO:0007669"/>
    <property type="project" value="InterPro"/>
</dbReference>
<protein>
    <recommendedName>
        <fullName evidence="8">G-protein coupled receptors family 2 profile 2 domain-containing protein</fullName>
    </recommendedName>
</protein>
<evidence type="ECO:0000256" key="2">
    <source>
        <dbReference type="ARBA" id="ARBA00022692"/>
    </source>
</evidence>
<feature type="chain" id="PRO_5008787826" description="G-protein coupled receptors family 2 profile 2 domain-containing protein" evidence="7">
    <location>
        <begin position="18"/>
        <end position="638"/>
    </location>
</feature>
<keyword evidence="11" id="KW-1185">Reference proteome</keyword>
<keyword evidence="4 6" id="KW-0472">Membrane</keyword>
<keyword evidence="3 6" id="KW-1133">Transmembrane helix</keyword>
<feature type="transmembrane region" description="Helical" evidence="6">
    <location>
        <begin position="409"/>
        <end position="429"/>
    </location>
</feature>
<proteinExistence type="predicted"/>
<feature type="compositionally biased region" description="Polar residues" evidence="5">
    <location>
        <begin position="610"/>
        <end position="623"/>
    </location>
</feature>
<dbReference type="InterPro" id="IPR017981">
    <property type="entry name" value="GPCR_2-like_7TM"/>
</dbReference>
<dbReference type="OMA" id="PQQYFRV"/>
<accession>R7UAT5</accession>
<feature type="region of interest" description="Disordered" evidence="5">
    <location>
        <begin position="608"/>
        <end position="638"/>
    </location>
</feature>
<evidence type="ECO:0000256" key="1">
    <source>
        <dbReference type="ARBA" id="ARBA00004141"/>
    </source>
</evidence>
<feature type="transmembrane region" description="Helical" evidence="6">
    <location>
        <begin position="450"/>
        <end position="474"/>
    </location>
</feature>
<dbReference type="Gene3D" id="1.20.1070.10">
    <property type="entry name" value="Rhodopsin 7-helix transmembrane proteins"/>
    <property type="match status" value="1"/>
</dbReference>
<feature type="domain" description="G-protein coupled receptors family 2 profile 2" evidence="8">
    <location>
        <begin position="340"/>
        <end position="593"/>
    </location>
</feature>
<evidence type="ECO:0000259" key="8">
    <source>
        <dbReference type="PROSITE" id="PS50261"/>
    </source>
</evidence>
<dbReference type="PRINTS" id="PR00249">
    <property type="entry name" value="GPCRSECRETIN"/>
</dbReference>
<dbReference type="PANTHER" id="PTHR45902:SF4">
    <property type="entry name" value="G-PROTEIN COUPLED RECEPTORS FAMILY 2 PROFILE 2 DOMAIN-CONTAINING PROTEIN"/>
    <property type="match status" value="1"/>
</dbReference>
<evidence type="ECO:0000256" key="3">
    <source>
        <dbReference type="ARBA" id="ARBA00022989"/>
    </source>
</evidence>
<dbReference type="GO" id="GO:0016020">
    <property type="term" value="C:membrane"/>
    <property type="evidence" value="ECO:0007669"/>
    <property type="project" value="UniProtKB-SubCell"/>
</dbReference>
<dbReference type="EnsemblMetazoa" id="CapteT192473">
    <property type="protein sequence ID" value="CapteP192473"/>
    <property type="gene ID" value="CapteG192473"/>
</dbReference>
<dbReference type="FunCoup" id="R7UAT5">
    <property type="interactions" value="3"/>
</dbReference>
<reference evidence="9 11" key="2">
    <citation type="journal article" date="2013" name="Nature">
        <title>Insights into bilaterian evolution from three spiralian genomes.</title>
        <authorList>
            <person name="Simakov O."/>
            <person name="Marletaz F."/>
            <person name="Cho S.J."/>
            <person name="Edsinger-Gonzales E."/>
            <person name="Havlak P."/>
            <person name="Hellsten U."/>
            <person name="Kuo D.H."/>
            <person name="Larsson T."/>
            <person name="Lv J."/>
            <person name="Arendt D."/>
            <person name="Savage R."/>
            <person name="Osoegawa K."/>
            <person name="de Jong P."/>
            <person name="Grimwood J."/>
            <person name="Chapman J.A."/>
            <person name="Shapiro H."/>
            <person name="Aerts A."/>
            <person name="Otillar R.P."/>
            <person name="Terry A.Y."/>
            <person name="Boore J.L."/>
            <person name="Grigoriev I.V."/>
            <person name="Lindberg D.R."/>
            <person name="Seaver E.C."/>
            <person name="Weisblat D.A."/>
            <person name="Putnam N.H."/>
            <person name="Rokhsar D.S."/>
        </authorList>
    </citation>
    <scope>NUCLEOTIDE SEQUENCE</scope>
    <source>
        <strain evidence="9 11">I ESC-2004</strain>
    </source>
</reference>
<name>R7UAT5_CAPTE</name>
<dbReference type="InterPro" id="IPR053231">
    <property type="entry name" value="GPCR_LN-TM7"/>
</dbReference>
<evidence type="ECO:0000256" key="5">
    <source>
        <dbReference type="SAM" id="MobiDB-lite"/>
    </source>
</evidence>
<dbReference type="PROSITE" id="PS50261">
    <property type="entry name" value="G_PROTEIN_RECEP_F2_4"/>
    <property type="match status" value="1"/>
</dbReference>
<feature type="transmembrane region" description="Helical" evidence="6">
    <location>
        <begin position="569"/>
        <end position="592"/>
    </location>
</feature>
<keyword evidence="2 6" id="KW-0812">Transmembrane</keyword>
<dbReference type="PANTHER" id="PTHR45902">
    <property type="entry name" value="LATROPHILIN RECEPTOR-LIKE PROTEIN A"/>
    <property type="match status" value="1"/>
</dbReference>
<dbReference type="SUPFAM" id="SSF81321">
    <property type="entry name" value="Family A G protein-coupled receptor-like"/>
    <property type="match status" value="1"/>
</dbReference>
<dbReference type="OrthoDB" id="6134459at2759"/>
<sequence length="638" mass="71216">MAAFRVVLFVLLNSVAGEISLYQQGHNCTLRDNCDLQPLLKDSRWATCSCSPMCDFFDDCCDKESTQREEVASCRLRPTMPVRHFVYVIDRCPRDYTDDVIRGKCEDTKTGNDKLSTDGALPLVPVSGASSGMLYRNIFCAACHSVEDASFWVAEVPIRRLVAEEGAIRMAFQAALVAGRVTFSHLTFSAPFCRPRVVKSCPDSATKELASECVRGATSRVFQNGIAYKNIACASCNGANATSCVDPLPPLINHMIPPKRIMPYSLLLDLNTGSAALQTNRLGFYKVISLSDNSTNCSDLTYDPYQEKCSNLCSIIPSIENKVCNTSKFEEMVFKFDVGLGYLTLVGSALSIFGLLLLLLAYTCLPGLRNTPGKSLMSLAVSLLLAQALYASGLNLMQPRSLCVSMAMFVHFFFLSQFCWMNVLAFDVWRSFRMHNIGLHSRLRTRSRHFVFYCLYAWLLPAVVVLISFLLDLFQASIRPAYGQSFCWLGSRRGLLVLFASPISIMLIFNCGLFSLTARSLCIAGEDSDLLNLSRREHRRRLLLYVKLAVVMGLAWVFGFLATAFDSKILWYIFTALNTFQGLFICISFVFTQKVLRLLRKKFTKGSGRFETSSRSHAPSSRKTPLFSKLSKETTSSK</sequence>
<evidence type="ECO:0000256" key="7">
    <source>
        <dbReference type="SAM" id="SignalP"/>
    </source>
</evidence>
<organism evidence="9">
    <name type="scientific">Capitella teleta</name>
    <name type="common">Polychaete worm</name>
    <dbReference type="NCBI Taxonomy" id="283909"/>
    <lineage>
        <taxon>Eukaryota</taxon>
        <taxon>Metazoa</taxon>
        <taxon>Spiralia</taxon>
        <taxon>Lophotrochozoa</taxon>
        <taxon>Annelida</taxon>
        <taxon>Polychaeta</taxon>
        <taxon>Sedentaria</taxon>
        <taxon>Scolecida</taxon>
        <taxon>Capitellidae</taxon>
        <taxon>Capitella</taxon>
    </lineage>
</organism>
<reference evidence="10" key="3">
    <citation type="submission" date="2015-06" db="UniProtKB">
        <authorList>
            <consortium name="EnsemblMetazoa"/>
        </authorList>
    </citation>
    <scope>IDENTIFICATION</scope>
</reference>
<evidence type="ECO:0000256" key="6">
    <source>
        <dbReference type="SAM" id="Phobius"/>
    </source>
</evidence>
<evidence type="ECO:0000313" key="11">
    <source>
        <dbReference type="Proteomes" id="UP000014760"/>
    </source>
</evidence>
<dbReference type="InterPro" id="IPR000832">
    <property type="entry name" value="GPCR_2_secretin-like"/>
</dbReference>
<reference evidence="11" key="1">
    <citation type="submission" date="2012-12" db="EMBL/GenBank/DDBJ databases">
        <authorList>
            <person name="Hellsten U."/>
            <person name="Grimwood J."/>
            <person name="Chapman J.A."/>
            <person name="Shapiro H."/>
            <person name="Aerts A."/>
            <person name="Otillar R.P."/>
            <person name="Terry A.Y."/>
            <person name="Boore J.L."/>
            <person name="Simakov O."/>
            <person name="Marletaz F."/>
            <person name="Cho S.-J."/>
            <person name="Edsinger-Gonzales E."/>
            <person name="Havlak P."/>
            <person name="Kuo D.-H."/>
            <person name="Larsson T."/>
            <person name="Lv J."/>
            <person name="Arendt D."/>
            <person name="Savage R."/>
            <person name="Osoegawa K."/>
            <person name="de Jong P."/>
            <person name="Lindberg D.R."/>
            <person name="Seaver E.C."/>
            <person name="Weisblat D.A."/>
            <person name="Putnam N.H."/>
            <person name="Grigoriev I.V."/>
            <person name="Rokhsar D.S."/>
        </authorList>
    </citation>
    <scope>NUCLEOTIDE SEQUENCE</scope>
    <source>
        <strain evidence="11">I ESC-2004</strain>
    </source>
</reference>
<dbReference type="HOGENOM" id="CLU_421678_0_0_1"/>
<dbReference type="Proteomes" id="UP000014760">
    <property type="component" value="Unassembled WGS sequence"/>
</dbReference>
<feature type="transmembrane region" description="Helical" evidence="6">
    <location>
        <begin position="542"/>
        <end position="563"/>
    </location>
</feature>
<dbReference type="EMBL" id="KB306072">
    <property type="protein sequence ID" value="ELU00377.1"/>
    <property type="molecule type" value="Genomic_DNA"/>
</dbReference>
<dbReference type="Pfam" id="PF00002">
    <property type="entry name" value="7tm_2"/>
    <property type="match status" value="1"/>
</dbReference>
<dbReference type="AlphaFoldDB" id="R7UAT5"/>
<evidence type="ECO:0000313" key="9">
    <source>
        <dbReference type="EMBL" id="ELU00377.1"/>
    </source>
</evidence>
<dbReference type="CDD" id="cd15039">
    <property type="entry name" value="7tmB3_Methuselah-like"/>
    <property type="match status" value="1"/>
</dbReference>
<dbReference type="EMBL" id="AMQN01009725">
    <property type="status" value="NOT_ANNOTATED_CDS"/>
    <property type="molecule type" value="Genomic_DNA"/>
</dbReference>
<evidence type="ECO:0000313" key="10">
    <source>
        <dbReference type="EnsemblMetazoa" id="CapteP192473"/>
    </source>
</evidence>
<dbReference type="GO" id="GO:0004930">
    <property type="term" value="F:G protein-coupled receptor activity"/>
    <property type="evidence" value="ECO:0007669"/>
    <property type="project" value="InterPro"/>
</dbReference>
<evidence type="ECO:0000256" key="4">
    <source>
        <dbReference type="ARBA" id="ARBA00023136"/>
    </source>
</evidence>
<feature type="transmembrane region" description="Helical" evidence="6">
    <location>
        <begin position="494"/>
        <end position="521"/>
    </location>
</feature>
<comment type="subcellular location">
    <subcellularLocation>
        <location evidence="1">Membrane</location>
        <topology evidence="1">Multi-pass membrane protein</topology>
    </subcellularLocation>
</comment>